<dbReference type="EMBL" id="JRGF01000005">
    <property type="protein sequence ID" value="KHE42352.1"/>
    <property type="molecule type" value="Genomic_DNA"/>
</dbReference>
<protein>
    <recommendedName>
        <fullName evidence="4">HipA-like C-terminal domain-containing protein</fullName>
    </recommendedName>
</protein>
<evidence type="ECO:0000259" key="4">
    <source>
        <dbReference type="Pfam" id="PF07804"/>
    </source>
</evidence>
<feature type="domain" description="HipA-like C-terminal" evidence="4">
    <location>
        <begin position="54"/>
        <end position="293"/>
    </location>
</feature>
<dbReference type="InterPro" id="IPR052028">
    <property type="entry name" value="HipA_Ser/Thr_kinase"/>
</dbReference>
<organism evidence="5 6">
    <name type="scientific">Alistipes inops</name>
    <dbReference type="NCBI Taxonomy" id="1501391"/>
    <lineage>
        <taxon>Bacteria</taxon>
        <taxon>Pseudomonadati</taxon>
        <taxon>Bacteroidota</taxon>
        <taxon>Bacteroidia</taxon>
        <taxon>Bacteroidales</taxon>
        <taxon>Rikenellaceae</taxon>
        <taxon>Alistipes</taxon>
    </lineage>
</organism>
<reference evidence="5 6" key="1">
    <citation type="submission" date="2014-09" db="EMBL/GenBank/DDBJ databases">
        <title>Alistipes sp. 627, sp. nov., a novel member of the family Rikenellaceae isolated from human faeces.</title>
        <authorList>
            <person name="Shkoporov A.N."/>
            <person name="Chaplin A.V."/>
            <person name="Motuzova O.V."/>
            <person name="Kafarskaia L.I."/>
            <person name="Khokhlova E.V."/>
            <person name="Efimov B.A."/>
        </authorList>
    </citation>
    <scope>NUCLEOTIDE SEQUENCE [LARGE SCALE GENOMIC DNA]</scope>
    <source>
        <strain evidence="5 6">627</strain>
    </source>
</reference>
<dbReference type="Pfam" id="PF07804">
    <property type="entry name" value="HipA_C"/>
    <property type="match status" value="1"/>
</dbReference>
<gene>
    <name evidence="5" type="ORF">LG35_05595</name>
</gene>
<evidence type="ECO:0000256" key="1">
    <source>
        <dbReference type="ARBA" id="ARBA00010164"/>
    </source>
</evidence>
<sequence length="335" mass="38231">MKALTVCPGHLAEGFDRYCPSCTRRLFDGKRVSPCLDFNYDADNADMAENINQLSVSGVQEKLSAVIDNGRIVLTPVGEKGHYIIKPAPVYKHLRFRNQIPANEHLTMQIARQVYKIPTAENGLVFFKNGEAAYITRRFDYDTDGNKIKQEDFSSLAHKTNATHGRNFKYTGSYEDAATLLRSNVAAWQVQMSRFFALVVFNYLFANGDAHLKNFSLQQTSGGDYLLAPAYDLLNTSIHVADEDFALQGGLIPETEYSDIYTRTGHPCRADFETFGRRIGVLPKKMIAILDLFTQEQPEVYALTDRSFLDKKVKRMYRRSYEERLSRFDRKNNKL</sequence>
<dbReference type="Gene3D" id="1.10.1070.20">
    <property type="match status" value="1"/>
</dbReference>
<dbReference type="InterPro" id="IPR012893">
    <property type="entry name" value="HipA-like_C"/>
</dbReference>
<evidence type="ECO:0000256" key="2">
    <source>
        <dbReference type="ARBA" id="ARBA00022679"/>
    </source>
</evidence>
<dbReference type="PANTHER" id="PTHR37419:SF1">
    <property type="entry name" value="SERINE_THREONINE-PROTEIN KINASE TOXIN HIPA"/>
    <property type="match status" value="1"/>
</dbReference>
<dbReference type="PANTHER" id="PTHR37419">
    <property type="entry name" value="SERINE/THREONINE-PROTEIN KINASE TOXIN HIPA"/>
    <property type="match status" value="1"/>
</dbReference>
<keyword evidence="6" id="KW-1185">Reference proteome</keyword>
<comment type="similarity">
    <text evidence="1">Belongs to the HipA Ser/Thr kinase family.</text>
</comment>
<dbReference type="Proteomes" id="UP000030889">
    <property type="component" value="Unassembled WGS sequence"/>
</dbReference>
<dbReference type="RefSeq" id="WP_035472999.1">
    <property type="nucleotide sequence ID" value="NZ_JRGF01000005.1"/>
</dbReference>
<proteinExistence type="inferred from homology"/>
<evidence type="ECO:0000313" key="5">
    <source>
        <dbReference type="EMBL" id="KHE42352.1"/>
    </source>
</evidence>
<evidence type="ECO:0000256" key="3">
    <source>
        <dbReference type="ARBA" id="ARBA00022777"/>
    </source>
</evidence>
<keyword evidence="3" id="KW-0418">Kinase</keyword>
<keyword evidence="2" id="KW-0808">Transferase</keyword>
<name>A0ABR4YJB4_9BACT</name>
<accession>A0ABR4YJB4</accession>
<evidence type="ECO:0000313" key="6">
    <source>
        <dbReference type="Proteomes" id="UP000030889"/>
    </source>
</evidence>
<comment type="caution">
    <text evidence="5">The sequence shown here is derived from an EMBL/GenBank/DDBJ whole genome shotgun (WGS) entry which is preliminary data.</text>
</comment>